<evidence type="ECO:0000313" key="1">
    <source>
        <dbReference type="EMBL" id="MBX08271.1"/>
    </source>
</evidence>
<dbReference type="EMBL" id="GGEC01027787">
    <property type="protein sequence ID" value="MBX08271.1"/>
    <property type="molecule type" value="Transcribed_RNA"/>
</dbReference>
<protein>
    <submittedName>
        <fullName evidence="1">Uncharacterized protein LOC106797892</fullName>
    </submittedName>
</protein>
<accession>A0A2P2KRD3</accession>
<organism evidence="1">
    <name type="scientific">Rhizophora mucronata</name>
    <name type="common">Asiatic mangrove</name>
    <dbReference type="NCBI Taxonomy" id="61149"/>
    <lineage>
        <taxon>Eukaryota</taxon>
        <taxon>Viridiplantae</taxon>
        <taxon>Streptophyta</taxon>
        <taxon>Embryophyta</taxon>
        <taxon>Tracheophyta</taxon>
        <taxon>Spermatophyta</taxon>
        <taxon>Magnoliopsida</taxon>
        <taxon>eudicotyledons</taxon>
        <taxon>Gunneridae</taxon>
        <taxon>Pentapetalae</taxon>
        <taxon>rosids</taxon>
        <taxon>fabids</taxon>
        <taxon>Malpighiales</taxon>
        <taxon>Rhizophoraceae</taxon>
        <taxon>Rhizophora</taxon>
    </lineage>
</organism>
<sequence>MINPFVLWNLMDLNYLRCINLHATMKLMFCVDKDVNCMIILCESFLVMKGEVVLKRN</sequence>
<dbReference type="AlphaFoldDB" id="A0A2P2KRD3"/>
<name>A0A2P2KRD3_RHIMU</name>
<proteinExistence type="predicted"/>
<reference evidence="1" key="1">
    <citation type="submission" date="2018-02" db="EMBL/GenBank/DDBJ databases">
        <title>Rhizophora mucronata_Transcriptome.</title>
        <authorList>
            <person name="Meera S.P."/>
            <person name="Sreeshan A."/>
            <person name="Augustine A."/>
        </authorList>
    </citation>
    <scope>NUCLEOTIDE SEQUENCE</scope>
    <source>
        <tissue evidence="1">Leaf</tissue>
    </source>
</reference>